<organism evidence="1">
    <name type="scientific">marine sediment metagenome</name>
    <dbReference type="NCBI Taxonomy" id="412755"/>
    <lineage>
        <taxon>unclassified sequences</taxon>
        <taxon>metagenomes</taxon>
        <taxon>ecological metagenomes</taxon>
    </lineage>
</organism>
<sequence length="92" mass="10241">MIEILLDVVGKKTNGDTCHPYKYQRGPMTGMYVYTLNGNDNFEATDEEGLRNMIESGQFNHTGRIRMIPHNATSTAAASALNVVSYKRISLT</sequence>
<accession>A0A0F9RA07</accession>
<protein>
    <submittedName>
        <fullName evidence="1">Uncharacterized protein</fullName>
    </submittedName>
</protein>
<reference evidence="1" key="1">
    <citation type="journal article" date="2015" name="Nature">
        <title>Complex archaea that bridge the gap between prokaryotes and eukaryotes.</title>
        <authorList>
            <person name="Spang A."/>
            <person name="Saw J.H."/>
            <person name="Jorgensen S.L."/>
            <person name="Zaremba-Niedzwiedzka K."/>
            <person name="Martijn J."/>
            <person name="Lind A.E."/>
            <person name="van Eijk R."/>
            <person name="Schleper C."/>
            <person name="Guy L."/>
            <person name="Ettema T.J."/>
        </authorList>
    </citation>
    <scope>NUCLEOTIDE SEQUENCE</scope>
</reference>
<dbReference type="EMBL" id="LAZR01000976">
    <property type="protein sequence ID" value="KKN53310.1"/>
    <property type="molecule type" value="Genomic_DNA"/>
</dbReference>
<gene>
    <name evidence="1" type="ORF">LCGC14_0603470</name>
</gene>
<comment type="caution">
    <text evidence="1">The sequence shown here is derived from an EMBL/GenBank/DDBJ whole genome shotgun (WGS) entry which is preliminary data.</text>
</comment>
<dbReference type="AlphaFoldDB" id="A0A0F9RA07"/>
<proteinExistence type="predicted"/>
<evidence type="ECO:0000313" key="1">
    <source>
        <dbReference type="EMBL" id="KKN53310.1"/>
    </source>
</evidence>
<name>A0A0F9RA07_9ZZZZ</name>